<proteinExistence type="predicted"/>
<dbReference type="EMBL" id="FUYP01000007">
    <property type="protein sequence ID" value="SKB49763.1"/>
    <property type="molecule type" value="Genomic_DNA"/>
</dbReference>
<accession>A0A1T5BS60</accession>
<dbReference type="Proteomes" id="UP000190044">
    <property type="component" value="Unassembled WGS sequence"/>
</dbReference>
<dbReference type="OrthoDB" id="9920307at2"/>
<dbReference type="AlphaFoldDB" id="A0A1T5BS60"/>
<dbReference type="RefSeq" id="WP_079638087.1">
    <property type="nucleotide sequence ID" value="NZ_FUYP01000007.1"/>
</dbReference>
<protein>
    <submittedName>
        <fullName evidence="1">Uncharacterized protein</fullName>
    </submittedName>
</protein>
<name>A0A1T5BS60_9SPHN</name>
<organism evidence="1 2">
    <name type="scientific">Sphingopyxis flava</name>
    <dbReference type="NCBI Taxonomy" id="1507287"/>
    <lineage>
        <taxon>Bacteria</taxon>
        <taxon>Pseudomonadati</taxon>
        <taxon>Pseudomonadota</taxon>
        <taxon>Alphaproteobacteria</taxon>
        <taxon>Sphingomonadales</taxon>
        <taxon>Sphingomonadaceae</taxon>
        <taxon>Sphingopyxis</taxon>
    </lineage>
</organism>
<reference evidence="2" key="1">
    <citation type="submission" date="2017-02" db="EMBL/GenBank/DDBJ databases">
        <authorList>
            <person name="Varghese N."/>
            <person name="Submissions S."/>
        </authorList>
    </citation>
    <scope>NUCLEOTIDE SEQUENCE [LARGE SCALE GENOMIC DNA]</scope>
    <source>
        <strain evidence="2">R11H</strain>
    </source>
</reference>
<gene>
    <name evidence="1" type="ORF">SAMN06295937_100770</name>
</gene>
<keyword evidence="2" id="KW-1185">Reference proteome</keyword>
<evidence type="ECO:0000313" key="2">
    <source>
        <dbReference type="Proteomes" id="UP000190044"/>
    </source>
</evidence>
<sequence>MANVTTLRDDSLPILSSAAARISKVVSLASDAADSGDTIEIFGFPTTARGKIVDAQLRVSATLGASCTVQLRVNRGGSSTAITAATTAGGASKVTGVAQASVPFEIQGGDIVELVVAGADIAAAATASVDLLIA</sequence>
<evidence type="ECO:0000313" key="1">
    <source>
        <dbReference type="EMBL" id="SKB49763.1"/>
    </source>
</evidence>